<accession>A0A2D2LUW8</accession>
<dbReference type="AlphaFoldDB" id="A0A2D2LUW8"/>
<comment type="catalytic activity">
    <reaction evidence="5">
        <text>Exonucleolytic cleavage in either 5'- to 3'- or 3'- to 5'-direction to yield nucleoside 5'-phosphates.</text>
        <dbReference type="EC" id="3.1.11.6"/>
    </reaction>
</comment>
<dbReference type="PANTHER" id="PTHR30008">
    <property type="entry name" value="EXODEOXYRIBONUCLEASE 7 LARGE SUBUNIT"/>
    <property type="match status" value="1"/>
</dbReference>
<organism evidence="8 9">
    <name type="scientific">Faucicola osloensis</name>
    <name type="common">Moraxella osloensis</name>
    <dbReference type="NCBI Taxonomy" id="34062"/>
    <lineage>
        <taxon>Bacteria</taxon>
        <taxon>Pseudomonadati</taxon>
        <taxon>Pseudomonadota</taxon>
        <taxon>Gammaproteobacteria</taxon>
        <taxon>Moraxellales</taxon>
        <taxon>Moraxellaceae</taxon>
        <taxon>Faucicola</taxon>
    </lineage>
</organism>
<evidence type="ECO:0000259" key="7">
    <source>
        <dbReference type="Pfam" id="PF13742"/>
    </source>
</evidence>
<evidence type="ECO:0000256" key="5">
    <source>
        <dbReference type="RuleBase" id="RU004355"/>
    </source>
</evidence>
<dbReference type="EMBL" id="CP024443">
    <property type="protein sequence ID" value="ATR78770.1"/>
    <property type="molecule type" value="Genomic_DNA"/>
</dbReference>
<name>A0A2D2LUW8_FAUOS</name>
<keyword evidence="4 5" id="KW-0269">Exonuclease</keyword>
<dbReference type="InterPro" id="IPR025824">
    <property type="entry name" value="OB-fold_nuc-bd_dom"/>
</dbReference>
<dbReference type="Pfam" id="PF13742">
    <property type="entry name" value="tRNA_anti_2"/>
    <property type="match status" value="1"/>
</dbReference>
<feature type="domain" description="Exonuclease VII large subunit C-terminal" evidence="6">
    <location>
        <begin position="218"/>
        <end position="397"/>
    </location>
</feature>
<dbReference type="STRING" id="34062.AXE82_01690"/>
<dbReference type="CDD" id="cd04489">
    <property type="entry name" value="ExoVII_LU_OBF"/>
    <property type="match status" value="1"/>
</dbReference>
<dbReference type="GO" id="GO:0008855">
    <property type="term" value="F:exodeoxyribonuclease VII activity"/>
    <property type="evidence" value="ECO:0007669"/>
    <property type="project" value="UniProtKB-UniRule"/>
</dbReference>
<reference evidence="9" key="1">
    <citation type="submission" date="2017-11" db="EMBL/GenBank/DDBJ databases">
        <title>Complete genome sequence of Moraxella osloensis NP7 isolated from human skin.</title>
        <authorList>
            <person name="Lee K."/>
            <person name="Lim J.Y."/>
            <person name="Hwang I."/>
        </authorList>
    </citation>
    <scope>NUCLEOTIDE SEQUENCE [LARGE SCALE GENOMIC DNA]</scope>
    <source>
        <strain evidence="9">NP7</strain>
    </source>
</reference>
<comment type="subcellular location">
    <subcellularLocation>
        <location evidence="5">Cytoplasm</location>
    </subcellularLocation>
</comment>
<comment type="similarity">
    <text evidence="5">Belongs to the XseA family.</text>
</comment>
<dbReference type="GO" id="GO:0009318">
    <property type="term" value="C:exodeoxyribonuclease VII complex"/>
    <property type="evidence" value="ECO:0007669"/>
    <property type="project" value="UniProtKB-UniRule"/>
</dbReference>
<dbReference type="InterPro" id="IPR020579">
    <property type="entry name" value="Exonuc_VII_lsu_C"/>
</dbReference>
<evidence type="ECO:0000256" key="3">
    <source>
        <dbReference type="ARBA" id="ARBA00022801"/>
    </source>
</evidence>
<dbReference type="Pfam" id="PF02601">
    <property type="entry name" value="Exonuc_VII_L"/>
    <property type="match status" value="1"/>
</dbReference>
<evidence type="ECO:0000259" key="6">
    <source>
        <dbReference type="Pfam" id="PF02601"/>
    </source>
</evidence>
<dbReference type="GO" id="GO:0005737">
    <property type="term" value="C:cytoplasm"/>
    <property type="evidence" value="ECO:0007669"/>
    <property type="project" value="UniProtKB-SubCell"/>
</dbReference>
<evidence type="ECO:0000256" key="4">
    <source>
        <dbReference type="ARBA" id="ARBA00022839"/>
    </source>
</evidence>
<keyword evidence="2 5" id="KW-0540">Nuclease</keyword>
<evidence type="ECO:0000313" key="8">
    <source>
        <dbReference type="EMBL" id="ATR78770.1"/>
    </source>
</evidence>
<dbReference type="GO" id="GO:0006308">
    <property type="term" value="P:DNA catabolic process"/>
    <property type="evidence" value="ECO:0007669"/>
    <property type="project" value="UniProtKB-UniRule"/>
</dbReference>
<keyword evidence="3 5" id="KW-0378">Hydrolase</keyword>
<gene>
    <name evidence="8" type="ORF">NP7_05570</name>
</gene>
<proteinExistence type="inferred from homology"/>
<dbReference type="InterPro" id="IPR003753">
    <property type="entry name" value="Exonuc_VII_L"/>
</dbReference>
<feature type="domain" description="OB-fold nucleic acid binding" evidence="7">
    <location>
        <begin position="91"/>
        <end position="193"/>
    </location>
</feature>
<evidence type="ECO:0000256" key="2">
    <source>
        <dbReference type="ARBA" id="ARBA00022722"/>
    </source>
</evidence>
<dbReference type="RefSeq" id="WP_100270025.1">
    <property type="nucleotide sequence ID" value="NZ_CP024443.1"/>
</dbReference>
<evidence type="ECO:0000256" key="1">
    <source>
        <dbReference type="ARBA" id="ARBA00022490"/>
    </source>
</evidence>
<evidence type="ECO:0000313" key="9">
    <source>
        <dbReference type="Proteomes" id="UP000229340"/>
    </source>
</evidence>
<dbReference type="EC" id="3.1.11.6" evidence="5"/>
<dbReference type="GO" id="GO:0003676">
    <property type="term" value="F:nucleic acid binding"/>
    <property type="evidence" value="ECO:0007669"/>
    <property type="project" value="InterPro"/>
</dbReference>
<protein>
    <recommendedName>
        <fullName evidence="5">Exodeoxyribonuclease 7 large subunit</fullName>
        <ecNumber evidence="5">3.1.11.6</ecNumber>
    </recommendedName>
</protein>
<dbReference type="Proteomes" id="UP000229340">
    <property type="component" value="Chromosome"/>
</dbReference>
<sequence>MAKASKTVIKSIEEQLARLDLQTTPSNQADDVFLALLDDSEPDNKATTKRGSVDNLSVDNLNDDDFSEQLAIQDRDSQLQQALSDTVLLLSDYLSAVQLVISETFAHTVWVKAEIRSLSAKGGHYYFELADKDMDGKVTASCRGTLWRGQAAKVLSKFEKNTGMNLERGLNVLLKVSATFHAQYGFSLNIVDIDPTYTLGDLAKQYQMILTRLHEEGLLDLNQSLPMPFDIEHVLVIAPEKAAGLGDFRADADRLASTGACIFHYEHATFQGNHAPQDIRQTLIHGIKTLANQAITPDLIVIIRGGGAVGDLAYLNDYELAALVAEQPIPVWVGIGHERDRVMLDEVAHQSFDTPSKVIAGIRNHLLTITQAAKQHFLAIEQIAKSSILQARRDSEQQLTKIQSAAQRQLSAAKLAMDNQFVQIRQLAYQQITTARQHTNQLREMTLLQHPSTVLSRGYAIIRTSHLASKDLVSLVSKGLTSHDLASKDLASNTVMTSIAQIEPNSTITIELQDGYLQATVNAKHPKN</sequence>
<dbReference type="PANTHER" id="PTHR30008:SF0">
    <property type="entry name" value="EXODEOXYRIBONUCLEASE 7 LARGE SUBUNIT"/>
    <property type="match status" value="1"/>
</dbReference>
<dbReference type="NCBIfam" id="TIGR00237">
    <property type="entry name" value="xseA"/>
    <property type="match status" value="1"/>
</dbReference>
<keyword evidence="1" id="KW-0963">Cytoplasm</keyword>